<evidence type="ECO:0000256" key="2">
    <source>
        <dbReference type="ARBA" id="ARBA00007362"/>
    </source>
</evidence>
<evidence type="ECO:0000256" key="6">
    <source>
        <dbReference type="SAM" id="Phobius"/>
    </source>
</evidence>
<dbReference type="GO" id="GO:0016020">
    <property type="term" value="C:membrane"/>
    <property type="evidence" value="ECO:0007669"/>
    <property type="project" value="UniProtKB-SubCell"/>
</dbReference>
<feature type="transmembrane region" description="Helical" evidence="6">
    <location>
        <begin position="263"/>
        <end position="283"/>
    </location>
</feature>
<evidence type="ECO:0000256" key="4">
    <source>
        <dbReference type="ARBA" id="ARBA00022989"/>
    </source>
</evidence>
<comment type="similarity">
    <text evidence="2">Belongs to the EamA transporter family.</text>
</comment>
<reference evidence="8 9" key="1">
    <citation type="submission" date="2011-06" db="EMBL/GenBank/DDBJ databases">
        <authorList>
            <person name="Muzny D."/>
            <person name="Qin X."/>
            <person name="Deng J."/>
            <person name="Jiang H."/>
            <person name="Liu Y."/>
            <person name="Qu J."/>
            <person name="Song X.-Z."/>
            <person name="Zhang L."/>
            <person name="Thornton R."/>
            <person name="Coyle M."/>
            <person name="Francisco L."/>
            <person name="Jackson L."/>
            <person name="Javaid M."/>
            <person name="Korchina V."/>
            <person name="Kovar C."/>
            <person name="Mata R."/>
            <person name="Mathew T."/>
            <person name="Ngo R."/>
            <person name="Nguyen L."/>
            <person name="Nguyen N."/>
            <person name="Okwuonu G."/>
            <person name="Ongeri F."/>
            <person name="Pham C."/>
            <person name="Simmons D."/>
            <person name="Wilczek-Boney K."/>
            <person name="Hale W."/>
            <person name="Jakkamsetti A."/>
            <person name="Pham P."/>
            <person name="Ruth R."/>
            <person name="San Lucas F."/>
            <person name="Warren J."/>
            <person name="Zhang J."/>
            <person name="Zhao Z."/>
            <person name="Zhou C."/>
            <person name="Zhu D."/>
            <person name="Lee S."/>
            <person name="Bess C."/>
            <person name="Blankenburg K."/>
            <person name="Forbes L."/>
            <person name="Fu Q."/>
            <person name="Gubbala S."/>
            <person name="Hirani K."/>
            <person name="Jayaseelan J.C."/>
            <person name="Lara F."/>
            <person name="Munidasa M."/>
            <person name="Palculict T."/>
            <person name="Patil S."/>
            <person name="Pu L.-L."/>
            <person name="Saada N."/>
            <person name="Tang L."/>
            <person name="Weissenberger G."/>
            <person name="Zhu Y."/>
            <person name="Hemphill L."/>
            <person name="Shang Y."/>
            <person name="Youmans B."/>
            <person name="Ayvaz T."/>
            <person name="Ross M."/>
            <person name="Santibanez J."/>
            <person name="Aqrawi P."/>
            <person name="Gross S."/>
            <person name="Joshi V."/>
            <person name="Fowler G."/>
            <person name="Nazareth L."/>
            <person name="Reid J."/>
            <person name="Worley K."/>
            <person name="Petrosino J."/>
            <person name="Highlander S."/>
            <person name="Gibbs R."/>
        </authorList>
    </citation>
    <scope>NUCLEOTIDE SEQUENCE [LARGE SCALE GENOMIC DNA]</scope>
    <source>
        <strain evidence="8 9">9715</strain>
    </source>
</reference>
<dbReference type="InterPro" id="IPR000620">
    <property type="entry name" value="EamA_dom"/>
</dbReference>
<feature type="transmembrane region" description="Helical" evidence="6">
    <location>
        <begin position="172"/>
        <end position="196"/>
    </location>
</feature>
<evidence type="ECO:0000259" key="7">
    <source>
        <dbReference type="Pfam" id="PF00892"/>
    </source>
</evidence>
<feature type="transmembrane region" description="Helical" evidence="6">
    <location>
        <begin position="35"/>
        <end position="53"/>
    </location>
</feature>
<proteinExistence type="inferred from homology"/>
<dbReference type="AlphaFoldDB" id="G4CNK5"/>
<dbReference type="Gene3D" id="1.10.3730.20">
    <property type="match status" value="1"/>
</dbReference>
<dbReference type="HOGENOM" id="CLU_033863_2_2_4"/>
<feature type="transmembrane region" description="Helical" evidence="6">
    <location>
        <begin position="91"/>
        <end position="113"/>
    </location>
</feature>
<keyword evidence="3 6" id="KW-0812">Transmembrane</keyword>
<feature type="transmembrane region" description="Helical" evidence="6">
    <location>
        <begin position="208"/>
        <end position="226"/>
    </location>
</feature>
<comment type="caution">
    <text evidence="8">The sequence shown here is derived from an EMBL/GenBank/DDBJ whole genome shotgun (WGS) entry which is preliminary data.</text>
</comment>
<evidence type="ECO:0000313" key="8">
    <source>
        <dbReference type="EMBL" id="EGZ49353.1"/>
    </source>
</evidence>
<accession>G4CNK5</accession>
<feature type="transmembrane region" description="Helical" evidence="6">
    <location>
        <begin position="65"/>
        <end position="85"/>
    </location>
</feature>
<organism evidence="8 9">
    <name type="scientific">Neisseria wadsworthii 9715</name>
    <dbReference type="NCBI Taxonomy" id="1030841"/>
    <lineage>
        <taxon>Bacteria</taxon>
        <taxon>Pseudomonadati</taxon>
        <taxon>Pseudomonadota</taxon>
        <taxon>Betaproteobacteria</taxon>
        <taxon>Neisseriales</taxon>
        <taxon>Neisseriaceae</taxon>
        <taxon>Neisseria</taxon>
    </lineage>
</organism>
<sequence length="290" mass="31474">MSTRFPIILLTALAPLIWGSTYLVTTEFLPPDRPFTAALLRTLPAGLLLLLWKREWPQKHEIGKVFLLAVFNIGFFQAMLFVSAYRLPGGLAAILTSTQTLMVLLLVWVWLVGKSKPPKTAWFSALLGVMGIVLLVYSPQIRFDPIGIASALLGAASMAVGIFFSKHWRFGLSILAFSGWQLLLGGLCLLPVALWLEPPLPALSATNIGGYVYLSLLGTVLAYVLFFQGLNKLPSAVVSALGLLSPIAAFLLGWLFLGQSLNVQSMIGLTLALFSIFGVQRALQNSKESA</sequence>
<dbReference type="RefSeq" id="WP_009115810.1">
    <property type="nucleotide sequence ID" value="NZ_JH165159.1"/>
</dbReference>
<gene>
    <name evidence="8" type="primary">pecM</name>
    <name evidence="8" type="ORF">HMPREF9370_0664</name>
</gene>
<keyword evidence="5 6" id="KW-0472">Membrane</keyword>
<name>G4CNK5_9NEIS</name>
<keyword evidence="9" id="KW-1185">Reference proteome</keyword>
<comment type="subcellular location">
    <subcellularLocation>
        <location evidence="1">Membrane</location>
        <topology evidence="1">Multi-pass membrane protein</topology>
    </subcellularLocation>
</comment>
<dbReference type="PANTHER" id="PTHR32322">
    <property type="entry name" value="INNER MEMBRANE TRANSPORTER"/>
    <property type="match status" value="1"/>
</dbReference>
<protein>
    <submittedName>
        <fullName evidence="8">Drug/metabolite transporter family membrane protein</fullName>
    </submittedName>
</protein>
<feature type="domain" description="EamA" evidence="7">
    <location>
        <begin position="146"/>
        <end position="279"/>
    </location>
</feature>
<dbReference type="STRING" id="1030841.HMPREF9370_0664"/>
<dbReference type="PATRIC" id="fig|1030841.3.peg.656"/>
<dbReference type="OrthoDB" id="5430053at2"/>
<dbReference type="Proteomes" id="UP000005336">
    <property type="component" value="Unassembled WGS sequence"/>
</dbReference>
<evidence type="ECO:0000313" key="9">
    <source>
        <dbReference type="Proteomes" id="UP000005336"/>
    </source>
</evidence>
<feature type="transmembrane region" description="Helical" evidence="6">
    <location>
        <begin position="233"/>
        <end position="257"/>
    </location>
</feature>
<dbReference type="Pfam" id="PF00892">
    <property type="entry name" value="EamA"/>
    <property type="match status" value="2"/>
</dbReference>
<evidence type="ECO:0000256" key="3">
    <source>
        <dbReference type="ARBA" id="ARBA00022692"/>
    </source>
</evidence>
<feature type="transmembrane region" description="Helical" evidence="6">
    <location>
        <begin position="120"/>
        <end position="140"/>
    </location>
</feature>
<dbReference type="PANTHER" id="PTHR32322:SF2">
    <property type="entry name" value="EAMA DOMAIN-CONTAINING PROTEIN"/>
    <property type="match status" value="1"/>
</dbReference>
<dbReference type="InterPro" id="IPR050638">
    <property type="entry name" value="AA-Vitamin_Transporters"/>
</dbReference>
<dbReference type="SUPFAM" id="SSF103481">
    <property type="entry name" value="Multidrug resistance efflux transporter EmrE"/>
    <property type="match status" value="2"/>
</dbReference>
<keyword evidence="4 6" id="KW-1133">Transmembrane helix</keyword>
<dbReference type="EMBL" id="AGAZ01000028">
    <property type="protein sequence ID" value="EGZ49353.1"/>
    <property type="molecule type" value="Genomic_DNA"/>
</dbReference>
<evidence type="ECO:0000256" key="5">
    <source>
        <dbReference type="ARBA" id="ARBA00023136"/>
    </source>
</evidence>
<dbReference type="InterPro" id="IPR037185">
    <property type="entry name" value="EmrE-like"/>
</dbReference>
<feature type="transmembrane region" description="Helical" evidence="6">
    <location>
        <begin position="146"/>
        <end position="165"/>
    </location>
</feature>
<evidence type="ECO:0000256" key="1">
    <source>
        <dbReference type="ARBA" id="ARBA00004141"/>
    </source>
</evidence>
<feature type="domain" description="EamA" evidence="7">
    <location>
        <begin position="7"/>
        <end position="136"/>
    </location>
</feature>